<name>A0A8X6MJ13_9ARAC</name>
<gene>
    <name evidence="1" type="primary">AVEN_149769_1</name>
    <name evidence="1" type="ORF">TNIN_61161</name>
</gene>
<dbReference type="AlphaFoldDB" id="A0A8X6MJ13"/>
<evidence type="ECO:0000313" key="1">
    <source>
        <dbReference type="EMBL" id="GFS57691.1"/>
    </source>
</evidence>
<sequence length="208" mass="23595">MLFYNLLFACTLFEKYRCARLVFAALSPQKSPLSEAAEAVLVQMSGKRMMVTSSNGHLKAYSYDGVSPNLPVPFRARFRQRAPEESPSVEAPSTENYERLSMSPQISCERTDQGPRVAFEAEGEDLQLRVSILWLAASMAQLQSLILYTLGHEQLKEVCRVRSQAVKRDWTVGDLSCEVLRFCRNRRRNSPLQLFQQIVGRTPSQDSL</sequence>
<comment type="caution">
    <text evidence="1">The sequence shown here is derived from an EMBL/GenBank/DDBJ whole genome shotgun (WGS) entry which is preliminary data.</text>
</comment>
<dbReference type="EMBL" id="BMAV01027275">
    <property type="protein sequence ID" value="GFS57691.1"/>
    <property type="molecule type" value="Genomic_DNA"/>
</dbReference>
<dbReference type="OrthoDB" id="6432820at2759"/>
<keyword evidence="2" id="KW-1185">Reference proteome</keyword>
<proteinExistence type="predicted"/>
<accession>A0A8X6MJ13</accession>
<protein>
    <submittedName>
        <fullName evidence="1">Uncharacterized protein</fullName>
    </submittedName>
</protein>
<reference evidence="1" key="1">
    <citation type="submission" date="2020-08" db="EMBL/GenBank/DDBJ databases">
        <title>Multicomponent nature underlies the extraordinary mechanical properties of spider dragline silk.</title>
        <authorList>
            <person name="Kono N."/>
            <person name="Nakamura H."/>
            <person name="Mori M."/>
            <person name="Yoshida Y."/>
            <person name="Ohtoshi R."/>
            <person name="Malay A.D."/>
            <person name="Moran D.A.P."/>
            <person name="Tomita M."/>
            <person name="Numata K."/>
            <person name="Arakawa K."/>
        </authorList>
    </citation>
    <scope>NUCLEOTIDE SEQUENCE</scope>
</reference>
<evidence type="ECO:0000313" key="2">
    <source>
        <dbReference type="Proteomes" id="UP000886998"/>
    </source>
</evidence>
<organism evidence="1 2">
    <name type="scientific">Trichonephila inaurata madagascariensis</name>
    <dbReference type="NCBI Taxonomy" id="2747483"/>
    <lineage>
        <taxon>Eukaryota</taxon>
        <taxon>Metazoa</taxon>
        <taxon>Ecdysozoa</taxon>
        <taxon>Arthropoda</taxon>
        <taxon>Chelicerata</taxon>
        <taxon>Arachnida</taxon>
        <taxon>Araneae</taxon>
        <taxon>Araneomorphae</taxon>
        <taxon>Entelegynae</taxon>
        <taxon>Araneoidea</taxon>
        <taxon>Nephilidae</taxon>
        <taxon>Trichonephila</taxon>
        <taxon>Trichonephila inaurata</taxon>
    </lineage>
</organism>
<dbReference type="Proteomes" id="UP000886998">
    <property type="component" value="Unassembled WGS sequence"/>
</dbReference>